<feature type="region of interest" description="Disordered" evidence="2">
    <location>
        <begin position="350"/>
        <end position="409"/>
    </location>
</feature>
<evidence type="ECO:0000313" key="3">
    <source>
        <dbReference type="EMBL" id="CAB0038404.1"/>
    </source>
</evidence>
<evidence type="ECO:0000256" key="1">
    <source>
        <dbReference type="SAM" id="Coils"/>
    </source>
</evidence>
<feature type="coiled-coil region" evidence="1">
    <location>
        <begin position="703"/>
        <end position="730"/>
    </location>
</feature>
<keyword evidence="1" id="KW-0175">Coiled coil</keyword>
<feature type="region of interest" description="Disordered" evidence="2">
    <location>
        <begin position="1"/>
        <end position="20"/>
    </location>
</feature>
<name>A0A6H5IRF2_9HYME</name>
<feature type="compositionally biased region" description="Basic and acidic residues" evidence="2">
    <location>
        <begin position="287"/>
        <end position="296"/>
    </location>
</feature>
<feature type="compositionally biased region" description="Low complexity" evidence="2">
    <location>
        <begin position="364"/>
        <end position="379"/>
    </location>
</feature>
<dbReference type="Gene3D" id="3.30.70.270">
    <property type="match status" value="1"/>
</dbReference>
<gene>
    <name evidence="3" type="ORF">TBRA_LOCUS10187</name>
</gene>
<organism evidence="3 4">
    <name type="scientific">Trichogramma brassicae</name>
    <dbReference type="NCBI Taxonomy" id="86971"/>
    <lineage>
        <taxon>Eukaryota</taxon>
        <taxon>Metazoa</taxon>
        <taxon>Ecdysozoa</taxon>
        <taxon>Arthropoda</taxon>
        <taxon>Hexapoda</taxon>
        <taxon>Insecta</taxon>
        <taxon>Pterygota</taxon>
        <taxon>Neoptera</taxon>
        <taxon>Endopterygota</taxon>
        <taxon>Hymenoptera</taxon>
        <taxon>Apocrita</taxon>
        <taxon>Proctotrupomorpha</taxon>
        <taxon>Chalcidoidea</taxon>
        <taxon>Trichogrammatidae</taxon>
        <taxon>Trichogramma</taxon>
    </lineage>
</organism>
<evidence type="ECO:0008006" key="5">
    <source>
        <dbReference type="Google" id="ProtNLM"/>
    </source>
</evidence>
<feature type="compositionally biased region" description="Basic and acidic residues" evidence="2">
    <location>
        <begin position="135"/>
        <end position="154"/>
    </location>
</feature>
<feature type="region of interest" description="Disordered" evidence="2">
    <location>
        <begin position="279"/>
        <end position="303"/>
    </location>
</feature>
<keyword evidence="4" id="KW-1185">Reference proteome</keyword>
<evidence type="ECO:0000256" key="2">
    <source>
        <dbReference type="SAM" id="MobiDB-lite"/>
    </source>
</evidence>
<feature type="compositionally biased region" description="Polar residues" evidence="2">
    <location>
        <begin position="9"/>
        <end position="20"/>
    </location>
</feature>
<reference evidence="3 4" key="1">
    <citation type="submission" date="2020-02" db="EMBL/GenBank/DDBJ databases">
        <authorList>
            <person name="Ferguson B K."/>
        </authorList>
    </citation>
    <scope>NUCLEOTIDE SEQUENCE [LARGE SCALE GENOMIC DNA]</scope>
</reference>
<dbReference type="Proteomes" id="UP000479190">
    <property type="component" value="Unassembled WGS sequence"/>
</dbReference>
<accession>A0A6H5IRF2</accession>
<feature type="region of interest" description="Disordered" evidence="2">
    <location>
        <begin position="170"/>
        <end position="232"/>
    </location>
</feature>
<feature type="region of interest" description="Disordered" evidence="2">
    <location>
        <begin position="860"/>
        <end position="880"/>
    </location>
</feature>
<proteinExistence type="predicted"/>
<protein>
    <recommendedName>
        <fullName evidence="5">Retrotransposon gag domain-containing protein</fullName>
    </recommendedName>
</protein>
<sequence>MEDFERGRISTNRRQSGGLQKSFSQELTAAVHKDKEKTFEEHVSWLERVIRILLDAKLVVNRDKCEFCCQKCTIFWATCWIAVDFVSTASESAQYTIIRLRETWSATPTRSNGVRLPPLSGEQPEGLHRQSGRRWTSERGRRARERNASEEARASQEAFLRGLRCTHRRTRWTGRGPFSPAITAGNGRAWQQRTDADRRRASRQRRQASGVGTRQRTPSPGEGRRPNGGGEPLLEEETRAMLEQLVAARQPVEEWDGEAFEEFFRGSPEEEVCCWRRGRGDGYASRRSGETTEESARVPTPTFGTRSRTICAAVASTSSAGELRAGLHGLVFQPFAVQQQRLPQTEYPLDGQQQRQLRRPGPYQEQQQHRQLPRRQPQQHQREEVRVEVRPLSPVAGPSSLSGNTAAPARIRGENFGGLEPVDPGRSWTDLQPKRTYVTDEARRALLECSVYARTNPRRKESVLRKPSRKRHRAAASCEEESPLLGVLNPVAPTENQQFIEEIGRNNEKQIKNQPQQQTGNLEELPLESVLQQERIMNDPLGNWEEFARALLNTRPAVPQFYGLDFEDPKKYVDKCDIYVQTYNLAEAEKVPTLQEGLLGEAREWWMCYTVLEVDYEKYKSLVRSRWDSPSIRTALLTKLYGEKQGVTESVGSFLESKYRLFQRLRPSDTETEKTSTIMSLLRPSIRRFVKLQHVEDYAALFAQAIDAERDEEEERAETMNAAGKRTEKNEHGEEQFWTCLEWSSGGLVSEIALDESEDHRRCVSCTPSSLLQRRSDQQGMINELCRHETRSTLSDVSEACQSLVSVCALSRTYYTTLIVLKEVLSHLTISVAAEEAGTSTRLLPSQPLSKVGKACSSLKLQGEGPRRGYRSNSASSSSK</sequence>
<dbReference type="InterPro" id="IPR043128">
    <property type="entry name" value="Rev_trsase/Diguanyl_cyclase"/>
</dbReference>
<feature type="region of interest" description="Disordered" evidence="2">
    <location>
        <begin position="109"/>
        <end position="155"/>
    </location>
</feature>
<feature type="compositionally biased region" description="Basic and acidic residues" evidence="2">
    <location>
        <begin position="380"/>
        <end position="389"/>
    </location>
</feature>
<evidence type="ECO:0000313" key="4">
    <source>
        <dbReference type="Proteomes" id="UP000479190"/>
    </source>
</evidence>
<dbReference type="EMBL" id="CADCXV010000906">
    <property type="protein sequence ID" value="CAB0038404.1"/>
    <property type="molecule type" value="Genomic_DNA"/>
</dbReference>
<dbReference type="AlphaFoldDB" id="A0A6H5IRF2"/>